<evidence type="ECO:0000313" key="9">
    <source>
        <dbReference type="EMBL" id="GAL85551.1"/>
    </source>
</evidence>
<dbReference type="PANTHER" id="PTHR30026:SF20">
    <property type="entry name" value="OUTER MEMBRANE PROTEIN TOLC"/>
    <property type="match status" value="1"/>
</dbReference>
<sequence>MKKVVVFVLLHIAVSLKAQDNLRVLSLQDFFEIVINNHPLAKQAKLLDDRAKQELRIAKGLLDPTLNSKFYNKQFQSSDYYTLFDGFLRIPTWYGIDFKAGYERNNGPYLNPENRTPDAGLSYLGVSVPLGQGLLIDERRSQIRQAHQLSTIAEAERIKIINKLLLQTAKDYWDWMYNFKKLKLYEEGLQLASLRYNAVTERVRLGDLSAIDTVEALIQVQNFQILYAQSKLEFSNSSLILSNHLWGGDNVPLEVTDKLIPSEAGSEITPLPQDSVNNLITAALTNHPEIRKLNSKLIQLSVEKRFIADKFKPKLNLEYNFLQSSFLREDVFYASDFTNNYKIGASFSYPLFLRNERGKLQSTRLKIKETDYELQQTNREIENSIKQSANDWIALSRQIELQESLVRNADALKTGEIIRFENGESSIFLVNSRESSLISNKVKLYDLIAKYAKSKTTLLWAAGNVTF</sequence>
<dbReference type="Pfam" id="PF02321">
    <property type="entry name" value="OEP"/>
    <property type="match status" value="1"/>
</dbReference>
<comment type="similarity">
    <text evidence="2">Belongs to the outer membrane factor (OMF) (TC 1.B.17) family.</text>
</comment>
<evidence type="ECO:0000256" key="1">
    <source>
        <dbReference type="ARBA" id="ARBA00004442"/>
    </source>
</evidence>
<dbReference type="Proteomes" id="UP000030185">
    <property type="component" value="Unassembled WGS sequence"/>
</dbReference>
<reference evidence="9 10" key="1">
    <citation type="submission" date="2014-09" db="EMBL/GenBank/DDBJ databases">
        <title>Sporocytophaga myxococcoides PG-01 genome sequencing.</title>
        <authorList>
            <person name="Liu L."/>
            <person name="Gao P.J."/>
            <person name="Chen G.J."/>
            <person name="Wang L.S."/>
        </authorList>
    </citation>
    <scope>NUCLEOTIDE SEQUENCE [LARGE SCALE GENOMIC DNA]</scope>
    <source>
        <strain evidence="9 10">PG-01</strain>
    </source>
</reference>
<keyword evidence="3" id="KW-0813">Transport</keyword>
<organism evidence="9 10">
    <name type="scientific">Sporocytophaga myxococcoides</name>
    <dbReference type="NCBI Taxonomy" id="153721"/>
    <lineage>
        <taxon>Bacteria</taxon>
        <taxon>Pseudomonadati</taxon>
        <taxon>Bacteroidota</taxon>
        <taxon>Cytophagia</taxon>
        <taxon>Cytophagales</taxon>
        <taxon>Cytophagaceae</taxon>
        <taxon>Sporocytophaga</taxon>
    </lineage>
</organism>
<gene>
    <name evidence="9" type="ORF">MYP_2780</name>
</gene>
<dbReference type="GO" id="GO:1990281">
    <property type="term" value="C:efflux pump complex"/>
    <property type="evidence" value="ECO:0007669"/>
    <property type="project" value="TreeGrafter"/>
</dbReference>
<evidence type="ECO:0000256" key="7">
    <source>
        <dbReference type="ARBA" id="ARBA00023237"/>
    </source>
</evidence>
<dbReference type="AlphaFoldDB" id="A0A098LF08"/>
<dbReference type="InterPro" id="IPR051906">
    <property type="entry name" value="TolC-like"/>
</dbReference>
<evidence type="ECO:0000256" key="8">
    <source>
        <dbReference type="SAM" id="Coils"/>
    </source>
</evidence>
<keyword evidence="8" id="KW-0175">Coiled coil</keyword>
<keyword evidence="6" id="KW-0472">Membrane</keyword>
<evidence type="ECO:0000256" key="2">
    <source>
        <dbReference type="ARBA" id="ARBA00007613"/>
    </source>
</evidence>
<evidence type="ECO:0000256" key="5">
    <source>
        <dbReference type="ARBA" id="ARBA00022692"/>
    </source>
</evidence>
<dbReference type="Gene3D" id="1.20.1600.10">
    <property type="entry name" value="Outer membrane efflux proteins (OEP)"/>
    <property type="match status" value="1"/>
</dbReference>
<dbReference type="GO" id="GO:0015562">
    <property type="term" value="F:efflux transmembrane transporter activity"/>
    <property type="evidence" value="ECO:0007669"/>
    <property type="project" value="InterPro"/>
</dbReference>
<keyword evidence="10" id="KW-1185">Reference proteome</keyword>
<proteinExistence type="inferred from homology"/>
<evidence type="ECO:0008006" key="11">
    <source>
        <dbReference type="Google" id="ProtNLM"/>
    </source>
</evidence>
<evidence type="ECO:0000256" key="3">
    <source>
        <dbReference type="ARBA" id="ARBA00022448"/>
    </source>
</evidence>
<comment type="subcellular location">
    <subcellularLocation>
        <location evidence="1">Cell outer membrane</location>
    </subcellularLocation>
</comment>
<keyword evidence="5" id="KW-0812">Transmembrane</keyword>
<evidence type="ECO:0000256" key="6">
    <source>
        <dbReference type="ARBA" id="ARBA00023136"/>
    </source>
</evidence>
<evidence type="ECO:0000256" key="4">
    <source>
        <dbReference type="ARBA" id="ARBA00022452"/>
    </source>
</evidence>
<feature type="coiled-coil region" evidence="8">
    <location>
        <begin position="360"/>
        <end position="387"/>
    </location>
</feature>
<dbReference type="GO" id="GO:0015288">
    <property type="term" value="F:porin activity"/>
    <property type="evidence" value="ECO:0007669"/>
    <property type="project" value="TreeGrafter"/>
</dbReference>
<dbReference type="RefSeq" id="WP_045464299.1">
    <property type="nucleotide sequence ID" value="NZ_BBLT01000005.1"/>
</dbReference>
<dbReference type="PANTHER" id="PTHR30026">
    <property type="entry name" value="OUTER MEMBRANE PROTEIN TOLC"/>
    <property type="match status" value="1"/>
</dbReference>
<keyword evidence="4" id="KW-1134">Transmembrane beta strand</keyword>
<keyword evidence="7" id="KW-0998">Cell outer membrane</keyword>
<dbReference type="SUPFAM" id="SSF56954">
    <property type="entry name" value="Outer membrane efflux proteins (OEP)"/>
    <property type="match status" value="1"/>
</dbReference>
<evidence type="ECO:0000313" key="10">
    <source>
        <dbReference type="Proteomes" id="UP000030185"/>
    </source>
</evidence>
<dbReference type="OrthoDB" id="581172at2"/>
<dbReference type="GO" id="GO:0009279">
    <property type="term" value="C:cell outer membrane"/>
    <property type="evidence" value="ECO:0007669"/>
    <property type="project" value="UniProtKB-SubCell"/>
</dbReference>
<dbReference type="STRING" id="153721.MYP_2780"/>
<name>A0A098LF08_9BACT</name>
<comment type="caution">
    <text evidence="9">The sequence shown here is derived from an EMBL/GenBank/DDBJ whole genome shotgun (WGS) entry which is preliminary data.</text>
</comment>
<protein>
    <recommendedName>
        <fullName evidence="11">Transporter</fullName>
    </recommendedName>
</protein>
<dbReference type="EMBL" id="BBLT01000005">
    <property type="protein sequence ID" value="GAL85551.1"/>
    <property type="molecule type" value="Genomic_DNA"/>
</dbReference>
<accession>A0A098LF08</accession>
<dbReference type="InterPro" id="IPR003423">
    <property type="entry name" value="OMP_efflux"/>
</dbReference>
<dbReference type="eggNOG" id="COG1538">
    <property type="taxonomic scope" value="Bacteria"/>
</dbReference>